<sequence>MVGVVNPDEIVSNATESKLLNAYNEKPVLSRPQHNFYQGPNYFEVDLDIHRFSYIARKGLDSFRERLGFGILDLGLTIQAQKPKELPEKVLGCVRLNKINFVDNDQIPTLMCAEDSFSD</sequence>
<organism evidence="2 3">
    <name type="scientific">Solanum tuberosum</name>
    <name type="common">Potato</name>
    <dbReference type="NCBI Taxonomy" id="4113"/>
    <lineage>
        <taxon>Eukaryota</taxon>
        <taxon>Viridiplantae</taxon>
        <taxon>Streptophyta</taxon>
        <taxon>Embryophyta</taxon>
        <taxon>Tracheophyta</taxon>
        <taxon>Spermatophyta</taxon>
        <taxon>Magnoliopsida</taxon>
        <taxon>eudicotyledons</taxon>
        <taxon>Gunneridae</taxon>
        <taxon>Pentapetalae</taxon>
        <taxon>asterids</taxon>
        <taxon>lamiids</taxon>
        <taxon>Solanales</taxon>
        <taxon>Solanaceae</taxon>
        <taxon>Solanoideae</taxon>
        <taxon>Solaneae</taxon>
        <taxon>Solanum</taxon>
    </lineage>
</organism>
<evidence type="ECO:0000259" key="1">
    <source>
        <dbReference type="Pfam" id="PF07059"/>
    </source>
</evidence>
<protein>
    <recommendedName>
        <fullName evidence="1">Protein ENHANCED DISEASE RESISTANCE 2 C-terminal domain-containing protein</fullName>
    </recommendedName>
</protein>
<keyword evidence="3" id="KW-1185">Reference proteome</keyword>
<dbReference type="EMBL" id="JAIVGD010000013">
    <property type="protein sequence ID" value="KAH0761034.1"/>
    <property type="molecule type" value="Genomic_DNA"/>
</dbReference>
<gene>
    <name evidence="2" type="ORF">KY290_017107</name>
</gene>
<proteinExistence type="predicted"/>
<evidence type="ECO:0000313" key="2">
    <source>
        <dbReference type="EMBL" id="KAH0761034.1"/>
    </source>
</evidence>
<name>A0ABQ7VC02_SOLTU</name>
<accession>A0ABQ7VC02</accession>
<dbReference type="PANTHER" id="PTHR31558">
    <property type="entry name" value="CW14 PROTEIN"/>
    <property type="match status" value="1"/>
</dbReference>
<dbReference type="Pfam" id="PF07059">
    <property type="entry name" value="EDR2_C"/>
    <property type="match status" value="1"/>
</dbReference>
<dbReference type="PANTHER" id="PTHR31558:SF16">
    <property type="entry name" value="FAMILY PROTEIN, PUTATIVE (DUF1336)-RELATED"/>
    <property type="match status" value="1"/>
</dbReference>
<dbReference type="Proteomes" id="UP000826656">
    <property type="component" value="Unassembled WGS sequence"/>
</dbReference>
<dbReference type="InterPro" id="IPR009769">
    <property type="entry name" value="EDR2_C"/>
</dbReference>
<evidence type="ECO:0000313" key="3">
    <source>
        <dbReference type="Proteomes" id="UP000826656"/>
    </source>
</evidence>
<comment type="caution">
    <text evidence="2">The sequence shown here is derived from an EMBL/GenBank/DDBJ whole genome shotgun (WGS) entry which is preliminary data.</text>
</comment>
<feature type="domain" description="Protein ENHANCED DISEASE RESISTANCE 2 C-terminal" evidence="1">
    <location>
        <begin position="3"/>
        <end position="100"/>
    </location>
</feature>
<reference evidence="2 3" key="1">
    <citation type="journal article" date="2021" name="bioRxiv">
        <title>Chromosome-scale and haplotype-resolved genome assembly of a tetraploid potato cultivar.</title>
        <authorList>
            <person name="Sun H."/>
            <person name="Jiao W.-B."/>
            <person name="Krause K."/>
            <person name="Campoy J.A."/>
            <person name="Goel M."/>
            <person name="Folz-Donahue K."/>
            <person name="Kukat C."/>
            <person name="Huettel B."/>
            <person name="Schneeberger K."/>
        </authorList>
    </citation>
    <scope>NUCLEOTIDE SEQUENCE [LARGE SCALE GENOMIC DNA]</scope>
    <source>
        <strain evidence="2">SolTubOtavaFocal</strain>
        <tissue evidence="2">Leaves</tissue>
    </source>
</reference>